<comment type="subcellular location">
    <subcellularLocation>
        <location evidence="1">Membrane</location>
        <topology evidence="1">Multi-pass membrane protein</topology>
    </subcellularLocation>
</comment>
<name>A0A4Y7K375_PAPSO</name>
<keyword evidence="13" id="KW-1185">Reference proteome</keyword>
<dbReference type="InterPro" id="IPR013083">
    <property type="entry name" value="Znf_RING/FYVE/PHD"/>
</dbReference>
<evidence type="ECO:0000256" key="3">
    <source>
        <dbReference type="ARBA" id="ARBA00022723"/>
    </source>
</evidence>
<dbReference type="OMA" id="ILWHSDE"/>
<dbReference type="PROSITE" id="PS50089">
    <property type="entry name" value="ZF_RING_2"/>
    <property type="match status" value="1"/>
</dbReference>
<keyword evidence="4 9" id="KW-0863">Zinc-finger</keyword>
<proteinExistence type="inferred from homology"/>
<dbReference type="GO" id="GO:0008270">
    <property type="term" value="F:zinc ion binding"/>
    <property type="evidence" value="ECO:0007669"/>
    <property type="project" value="UniProtKB-KW"/>
</dbReference>
<dbReference type="AlphaFoldDB" id="A0A4Y7K375"/>
<evidence type="ECO:0000256" key="1">
    <source>
        <dbReference type="ARBA" id="ARBA00004141"/>
    </source>
</evidence>
<dbReference type="SMART" id="SM00184">
    <property type="entry name" value="RING"/>
    <property type="match status" value="1"/>
</dbReference>
<dbReference type="PANTHER" id="PTHR46151:SF7">
    <property type="entry name" value="NEP1-INTERACTING PROTEIN 1"/>
    <property type="match status" value="1"/>
</dbReference>
<protein>
    <recommendedName>
        <fullName evidence="11">RING-type domain-containing protein</fullName>
    </recommendedName>
</protein>
<evidence type="ECO:0000256" key="2">
    <source>
        <dbReference type="ARBA" id="ARBA00022692"/>
    </source>
</evidence>
<dbReference type="EMBL" id="CM010720">
    <property type="protein sequence ID" value="RZC66790.1"/>
    <property type="molecule type" value="Genomic_DNA"/>
</dbReference>
<dbReference type="GO" id="GO:0016020">
    <property type="term" value="C:membrane"/>
    <property type="evidence" value="ECO:0007669"/>
    <property type="project" value="UniProtKB-SubCell"/>
</dbReference>
<keyword evidence="5" id="KW-0862">Zinc</keyword>
<comment type="similarity">
    <text evidence="8">Belongs to the RING-type zinc finger family. NIP subfamily.</text>
</comment>
<evidence type="ECO:0000313" key="13">
    <source>
        <dbReference type="Proteomes" id="UP000316621"/>
    </source>
</evidence>
<dbReference type="Proteomes" id="UP000316621">
    <property type="component" value="Chromosome 6"/>
</dbReference>
<dbReference type="Gene3D" id="3.30.40.10">
    <property type="entry name" value="Zinc/RING finger domain, C3HC4 (zinc finger)"/>
    <property type="match status" value="1"/>
</dbReference>
<reference evidence="12 13" key="1">
    <citation type="journal article" date="2018" name="Science">
        <title>The opium poppy genome and morphinan production.</title>
        <authorList>
            <person name="Guo L."/>
            <person name="Winzer T."/>
            <person name="Yang X."/>
            <person name="Li Y."/>
            <person name="Ning Z."/>
            <person name="He Z."/>
            <person name="Teodor R."/>
            <person name="Lu Y."/>
            <person name="Bowser T.A."/>
            <person name="Graham I.A."/>
            <person name="Ye K."/>
        </authorList>
    </citation>
    <scope>NUCLEOTIDE SEQUENCE [LARGE SCALE GENOMIC DNA]</scope>
    <source>
        <strain evidence="13">cv. HN1</strain>
        <tissue evidence="12">Leaves</tissue>
    </source>
</reference>
<keyword evidence="7 10" id="KW-0472">Membrane</keyword>
<dbReference type="CDD" id="cd23119">
    <property type="entry name" value="RING-H2_NIPL1-like"/>
    <property type="match status" value="1"/>
</dbReference>
<accession>A0A4Y7K375</accession>
<evidence type="ECO:0000256" key="5">
    <source>
        <dbReference type="ARBA" id="ARBA00022833"/>
    </source>
</evidence>
<evidence type="ECO:0000256" key="10">
    <source>
        <dbReference type="SAM" id="Phobius"/>
    </source>
</evidence>
<feature type="transmembrane region" description="Helical" evidence="10">
    <location>
        <begin position="76"/>
        <end position="96"/>
    </location>
</feature>
<evidence type="ECO:0000256" key="6">
    <source>
        <dbReference type="ARBA" id="ARBA00022989"/>
    </source>
</evidence>
<organism evidence="12 13">
    <name type="scientific">Papaver somniferum</name>
    <name type="common">Opium poppy</name>
    <dbReference type="NCBI Taxonomy" id="3469"/>
    <lineage>
        <taxon>Eukaryota</taxon>
        <taxon>Viridiplantae</taxon>
        <taxon>Streptophyta</taxon>
        <taxon>Embryophyta</taxon>
        <taxon>Tracheophyta</taxon>
        <taxon>Spermatophyta</taxon>
        <taxon>Magnoliopsida</taxon>
        <taxon>Ranunculales</taxon>
        <taxon>Papaveraceae</taxon>
        <taxon>Papaveroideae</taxon>
        <taxon>Papaver</taxon>
    </lineage>
</organism>
<evidence type="ECO:0000313" key="12">
    <source>
        <dbReference type="EMBL" id="RZC66790.1"/>
    </source>
</evidence>
<dbReference type="Gramene" id="RZC66790">
    <property type="protein sequence ID" value="RZC66790"/>
    <property type="gene ID" value="C5167_010481"/>
</dbReference>
<feature type="transmembrane region" description="Helical" evidence="10">
    <location>
        <begin position="108"/>
        <end position="129"/>
    </location>
</feature>
<dbReference type="InterPro" id="IPR001841">
    <property type="entry name" value="Znf_RING"/>
</dbReference>
<keyword evidence="6 10" id="KW-1133">Transmembrane helix</keyword>
<feature type="domain" description="RING-type" evidence="11">
    <location>
        <begin position="195"/>
        <end position="237"/>
    </location>
</feature>
<evidence type="ECO:0000256" key="7">
    <source>
        <dbReference type="ARBA" id="ARBA00023136"/>
    </source>
</evidence>
<evidence type="ECO:0000256" key="4">
    <source>
        <dbReference type="ARBA" id="ARBA00022771"/>
    </source>
</evidence>
<evidence type="ECO:0000256" key="9">
    <source>
        <dbReference type="PROSITE-ProRule" id="PRU00175"/>
    </source>
</evidence>
<dbReference type="Pfam" id="PF13639">
    <property type="entry name" value="zf-RING_2"/>
    <property type="match status" value="1"/>
</dbReference>
<dbReference type="OrthoDB" id="8062037at2759"/>
<evidence type="ECO:0000259" key="11">
    <source>
        <dbReference type="PROSITE" id="PS50089"/>
    </source>
</evidence>
<keyword evidence="3" id="KW-0479">Metal-binding</keyword>
<feature type="transmembrane region" description="Helical" evidence="10">
    <location>
        <begin position="45"/>
        <end position="69"/>
    </location>
</feature>
<dbReference type="SUPFAM" id="SSF57850">
    <property type="entry name" value="RING/U-box"/>
    <property type="match status" value="1"/>
</dbReference>
<dbReference type="FunFam" id="3.30.40.10:FF:000505">
    <property type="entry name" value="NEP1-interacting protein-like 1"/>
    <property type="match status" value="1"/>
</dbReference>
<sequence>MDFFTYYLSSSHSSSSSSSSIPFGVWVDRVVNICSSMVSTALGNLFSAIFIFFFAVVGSLLGAVTGALIGQETESGLFRGAAIGAISGAVFSIDVFESSLVIWHSDETGIGCLLYLVDVIGSLLSGKLVREQMGPAMLSAVTSQMSSTETTFEEVLDIFETGGVKGLTGDLVAKIPKIEITRKNNVDASGDCICCSVCIQDLQPGETVRRLPHCNHMFHLSCIDKWLIKHGSCPLCRRDL</sequence>
<dbReference type="PANTHER" id="PTHR46151">
    <property type="entry name" value="NEP1-INTERACTING PROTEIN-LIKE 2"/>
    <property type="match status" value="1"/>
</dbReference>
<gene>
    <name evidence="12" type="ORF">C5167_010481</name>
</gene>
<evidence type="ECO:0000256" key="8">
    <source>
        <dbReference type="ARBA" id="ARBA00061072"/>
    </source>
</evidence>
<keyword evidence="2 10" id="KW-0812">Transmembrane</keyword>